<dbReference type="PANTHER" id="PTHR13184:SF5">
    <property type="entry name" value="METHYLTRANSFERASE-LIKE PROTEIN 17, MITOCHONDRIAL"/>
    <property type="match status" value="1"/>
</dbReference>
<dbReference type="OMA" id="PRKHPGI"/>
<evidence type="ECO:0000256" key="2">
    <source>
        <dbReference type="ARBA" id="ARBA00022723"/>
    </source>
</evidence>
<keyword evidence="8" id="KW-0489">Methyltransferase</keyword>
<dbReference type="GO" id="GO:0006412">
    <property type="term" value="P:translation"/>
    <property type="evidence" value="ECO:0007669"/>
    <property type="project" value="InterPro"/>
</dbReference>
<evidence type="ECO:0000256" key="5">
    <source>
        <dbReference type="ARBA" id="ARBA00023014"/>
    </source>
</evidence>
<dbReference type="GO" id="GO:0005763">
    <property type="term" value="C:mitochondrial small ribosomal subunit"/>
    <property type="evidence" value="ECO:0007669"/>
    <property type="project" value="TreeGrafter"/>
</dbReference>
<keyword evidence="6" id="KW-0496">Mitochondrion</keyword>
<protein>
    <submittedName>
        <fullName evidence="8">Methyltransferase-like protein 17, mitochondrial</fullName>
    </submittedName>
</protein>
<dbReference type="GO" id="GO:0051536">
    <property type="term" value="F:iron-sulfur cluster binding"/>
    <property type="evidence" value="ECO:0007669"/>
    <property type="project" value="UniProtKB-KW"/>
</dbReference>
<evidence type="ECO:0000256" key="6">
    <source>
        <dbReference type="ARBA" id="ARBA00023128"/>
    </source>
</evidence>
<dbReference type="EMBL" id="LJIJ01000037">
    <property type="protein sequence ID" value="ODN04716.1"/>
    <property type="molecule type" value="Genomic_DNA"/>
</dbReference>
<evidence type="ECO:0000313" key="9">
    <source>
        <dbReference type="Proteomes" id="UP000094527"/>
    </source>
</evidence>
<dbReference type="PANTHER" id="PTHR13184">
    <property type="entry name" value="37S RIBOSOMAL PROTEIN S22"/>
    <property type="match status" value="1"/>
</dbReference>
<keyword evidence="5" id="KW-0411">Iron-sulfur</keyword>
<feature type="non-terminal residue" evidence="8">
    <location>
        <position position="1"/>
    </location>
</feature>
<dbReference type="AlphaFoldDB" id="A0A1D2NIC2"/>
<keyword evidence="4" id="KW-0408">Iron</keyword>
<dbReference type="GO" id="GO:0032259">
    <property type="term" value="P:methylation"/>
    <property type="evidence" value="ECO:0007669"/>
    <property type="project" value="UniProtKB-KW"/>
</dbReference>
<dbReference type="Proteomes" id="UP000094527">
    <property type="component" value="Unassembled WGS sequence"/>
</dbReference>
<dbReference type="InterPro" id="IPR052571">
    <property type="entry name" value="Mt_RNA_Methyltransferase"/>
</dbReference>
<evidence type="ECO:0000256" key="4">
    <source>
        <dbReference type="ARBA" id="ARBA00023004"/>
    </source>
</evidence>
<evidence type="ECO:0000256" key="7">
    <source>
        <dbReference type="ARBA" id="ARBA00045681"/>
    </source>
</evidence>
<keyword evidence="3" id="KW-0809">Transit peptide</keyword>
<gene>
    <name evidence="8" type="ORF">Ocin01_01982</name>
</gene>
<dbReference type="InterPro" id="IPR015324">
    <property type="entry name" value="Ribosomal_Rsm22-like"/>
</dbReference>
<dbReference type="STRING" id="48709.A0A1D2NIC2"/>
<comment type="subcellular location">
    <subcellularLocation>
        <location evidence="1">Mitochondrion</location>
    </subcellularLocation>
</comment>
<dbReference type="InterPro" id="IPR029063">
    <property type="entry name" value="SAM-dependent_MTases_sf"/>
</dbReference>
<organism evidence="8 9">
    <name type="scientific">Orchesella cincta</name>
    <name type="common">Springtail</name>
    <name type="synonym">Podura cincta</name>
    <dbReference type="NCBI Taxonomy" id="48709"/>
    <lineage>
        <taxon>Eukaryota</taxon>
        <taxon>Metazoa</taxon>
        <taxon>Ecdysozoa</taxon>
        <taxon>Arthropoda</taxon>
        <taxon>Hexapoda</taxon>
        <taxon>Collembola</taxon>
        <taxon>Entomobryomorpha</taxon>
        <taxon>Entomobryoidea</taxon>
        <taxon>Orchesellidae</taxon>
        <taxon>Orchesellinae</taxon>
        <taxon>Orchesella</taxon>
    </lineage>
</organism>
<keyword evidence="2" id="KW-0479">Metal-binding</keyword>
<evidence type="ECO:0000256" key="3">
    <source>
        <dbReference type="ARBA" id="ARBA00022946"/>
    </source>
</evidence>
<sequence>PLGQVLRSGQLNSQFLRSISYYRYPQCYKTGYGKGIEARVQASLDEEEEEHLKKNNLKPKDHSGRFRIPRVSLPDRFKEAVKNIASHENIKSIAENAKDLRNYLWSRRLPMENEKVREKAQKIAEELTMKDDVLLPFLSEEEAAKLQQRRDSIILNRLHYSVYHWEPIRYTRLKGLEYIIARSSGEYAALCRIFNEISKRDAEFKPKTLCDFGSGVGTVSWAARSYWSSSLVEHLCADVSWEMNELAELIFRGGNKNNDHSIPALFFRQHLPESYKIRYDLVVSAFSLMELPSAKDRLQTIDKLWNKTEQYLVVVEPGTKAGFRAIIEARDYILGLGSDSKRPRNCFVFSPCPHNKECPKFAFDTIPCNFEVKSRPIYPFHEDRSINDSFCYVVIRRGLNPDQGKWPRLVEDPLIRSGHVVCRLCTKDAKISEVVLTKAKHSLSMRVLAKRSVCGDLLPLNLQENTKDVPIEETEDDTEQKM</sequence>
<evidence type="ECO:0000256" key="1">
    <source>
        <dbReference type="ARBA" id="ARBA00004173"/>
    </source>
</evidence>
<comment type="function">
    <text evidence="7">Mitochondrial ribosome (mitoribosome) assembly factor. Binds at the interface of the head and body domains of the mitochondrial small ribosomal subunit (mt-SSU), occluding the mRNA channel and preventing compaction of the head domain towards the body. Probable inactive methyltransferase: retains the characteristic folding and ability to bind S-adenosyl-L-methionine, but it probably lost its methyltransferase activity.</text>
</comment>
<keyword evidence="9" id="KW-1185">Reference proteome</keyword>
<keyword evidence="8" id="KW-0808">Transferase</keyword>
<dbReference type="GO" id="GO:0046872">
    <property type="term" value="F:metal ion binding"/>
    <property type="evidence" value="ECO:0007669"/>
    <property type="project" value="UniProtKB-KW"/>
</dbReference>
<dbReference type="Gene3D" id="3.40.50.150">
    <property type="entry name" value="Vaccinia Virus protein VP39"/>
    <property type="match status" value="1"/>
</dbReference>
<dbReference type="OrthoDB" id="6105938at2759"/>
<dbReference type="GO" id="GO:0008168">
    <property type="term" value="F:methyltransferase activity"/>
    <property type="evidence" value="ECO:0007669"/>
    <property type="project" value="UniProtKB-KW"/>
</dbReference>
<accession>A0A1D2NIC2</accession>
<reference evidence="8 9" key="1">
    <citation type="journal article" date="2016" name="Genome Biol. Evol.">
        <title>Gene Family Evolution Reflects Adaptation to Soil Environmental Stressors in the Genome of the Collembolan Orchesella cincta.</title>
        <authorList>
            <person name="Faddeeva-Vakhrusheva A."/>
            <person name="Derks M.F."/>
            <person name="Anvar S.Y."/>
            <person name="Agamennone V."/>
            <person name="Suring W."/>
            <person name="Smit S."/>
            <person name="van Straalen N.M."/>
            <person name="Roelofs D."/>
        </authorList>
    </citation>
    <scope>NUCLEOTIDE SEQUENCE [LARGE SCALE GENOMIC DNA]</scope>
    <source>
        <tissue evidence="8">Mixed pool</tissue>
    </source>
</reference>
<dbReference type="GO" id="GO:0003735">
    <property type="term" value="F:structural constituent of ribosome"/>
    <property type="evidence" value="ECO:0007669"/>
    <property type="project" value="TreeGrafter"/>
</dbReference>
<name>A0A1D2NIC2_ORCCI</name>
<dbReference type="Pfam" id="PF09243">
    <property type="entry name" value="Rsm22"/>
    <property type="match status" value="1"/>
</dbReference>
<comment type="caution">
    <text evidence="8">The sequence shown here is derived from an EMBL/GenBank/DDBJ whole genome shotgun (WGS) entry which is preliminary data.</text>
</comment>
<evidence type="ECO:0000313" key="8">
    <source>
        <dbReference type="EMBL" id="ODN04716.1"/>
    </source>
</evidence>
<proteinExistence type="predicted"/>
<dbReference type="SUPFAM" id="SSF53335">
    <property type="entry name" value="S-adenosyl-L-methionine-dependent methyltransferases"/>
    <property type="match status" value="1"/>
</dbReference>